<dbReference type="EMBL" id="BAABKN010000023">
    <property type="protein sequence ID" value="GAA4749264.1"/>
    <property type="molecule type" value="Genomic_DNA"/>
</dbReference>
<dbReference type="InterPro" id="IPR029021">
    <property type="entry name" value="Prot-tyrosine_phosphatase-like"/>
</dbReference>
<protein>
    <submittedName>
        <fullName evidence="2">Tyrosine-protein phosphatase</fullName>
    </submittedName>
</protein>
<name>A0ABP8Z813_9ACTN</name>
<organism evidence="2 3">
    <name type="scientific">Nocardioides endophyticus</name>
    <dbReference type="NCBI Taxonomy" id="1353775"/>
    <lineage>
        <taxon>Bacteria</taxon>
        <taxon>Bacillati</taxon>
        <taxon>Actinomycetota</taxon>
        <taxon>Actinomycetes</taxon>
        <taxon>Propionibacteriales</taxon>
        <taxon>Nocardioidaceae</taxon>
        <taxon>Nocardioides</taxon>
    </lineage>
</organism>
<dbReference type="Proteomes" id="UP001499882">
    <property type="component" value="Unassembled WGS sequence"/>
</dbReference>
<dbReference type="PROSITE" id="PS00383">
    <property type="entry name" value="TYR_PHOSPHATASE_1"/>
    <property type="match status" value="1"/>
</dbReference>
<comment type="caution">
    <text evidence="2">The sequence shown here is derived from an EMBL/GenBank/DDBJ whole genome shotgun (WGS) entry which is preliminary data.</text>
</comment>
<dbReference type="InterPro" id="IPR016130">
    <property type="entry name" value="Tyr_Pase_AS"/>
</dbReference>
<dbReference type="Gene3D" id="3.90.190.10">
    <property type="entry name" value="Protein tyrosine phosphatase superfamily"/>
    <property type="match status" value="1"/>
</dbReference>
<proteinExistence type="inferred from homology"/>
<dbReference type="PANTHER" id="PTHR31126">
    <property type="entry name" value="TYROSINE-PROTEIN PHOSPHATASE"/>
    <property type="match status" value="1"/>
</dbReference>
<dbReference type="InterPro" id="IPR026893">
    <property type="entry name" value="Tyr/Ser_Pase_IphP-type"/>
</dbReference>
<accession>A0ABP8Z813</accession>
<sequence length="277" mass="29628">MPESRTYLDQPYAAVVSNTPTSDATAPRELARLASADNFRDVAGTGAGYPVAGGGRVRRGVFFRSNELQLTAADAGTLADLGIARIHDLRGQMEIDAHPDVEVPGAVWHHVEVSGIPMEMISGLEDSDAAVRVMCQVYDAFVRAPAARASYAELLTDLATGPVPQLFHCTAGKDRTGWAAALLLEIAGVDRATILDDYLLTNTFSSATRAKYLALIGEHLGADKVAVYEPTMIVEPAFLQTAYDTVTELYGSVDGYLRDGLGLSDDVVALLRSRLVD</sequence>
<gene>
    <name evidence="2" type="ORF">GCM10023350_37920</name>
</gene>
<dbReference type="Pfam" id="PF13350">
    <property type="entry name" value="Y_phosphatase3"/>
    <property type="match status" value="1"/>
</dbReference>
<keyword evidence="3" id="KW-1185">Reference proteome</keyword>
<comment type="similarity">
    <text evidence="1">Belongs to the protein-tyrosine phosphatase family.</text>
</comment>
<reference evidence="3" key="1">
    <citation type="journal article" date="2019" name="Int. J. Syst. Evol. Microbiol.">
        <title>The Global Catalogue of Microorganisms (GCM) 10K type strain sequencing project: providing services to taxonomists for standard genome sequencing and annotation.</title>
        <authorList>
            <consortium name="The Broad Institute Genomics Platform"/>
            <consortium name="The Broad Institute Genome Sequencing Center for Infectious Disease"/>
            <person name="Wu L."/>
            <person name="Ma J."/>
        </authorList>
    </citation>
    <scope>NUCLEOTIDE SEQUENCE [LARGE SCALE GENOMIC DNA]</scope>
    <source>
        <strain evidence="3">JCM 18532</strain>
    </source>
</reference>
<evidence type="ECO:0000256" key="1">
    <source>
        <dbReference type="ARBA" id="ARBA00009580"/>
    </source>
</evidence>
<dbReference type="SUPFAM" id="SSF52799">
    <property type="entry name" value="(Phosphotyrosine protein) phosphatases II"/>
    <property type="match status" value="1"/>
</dbReference>
<evidence type="ECO:0000313" key="2">
    <source>
        <dbReference type="EMBL" id="GAA4749264.1"/>
    </source>
</evidence>
<dbReference type="PANTHER" id="PTHR31126:SF1">
    <property type="entry name" value="TYROSINE SPECIFIC PROTEIN PHOSPHATASES DOMAIN-CONTAINING PROTEIN"/>
    <property type="match status" value="1"/>
</dbReference>
<evidence type="ECO:0000313" key="3">
    <source>
        <dbReference type="Proteomes" id="UP001499882"/>
    </source>
</evidence>